<comment type="caution">
    <text evidence="2">The sequence shown here is derived from an EMBL/GenBank/DDBJ whole genome shotgun (WGS) entry which is preliminary data.</text>
</comment>
<feature type="transmembrane region" description="Helical" evidence="1">
    <location>
        <begin position="45"/>
        <end position="64"/>
    </location>
</feature>
<name>A0ABP8AKC1_9ACTN</name>
<evidence type="ECO:0000313" key="3">
    <source>
        <dbReference type="Proteomes" id="UP001501251"/>
    </source>
</evidence>
<sequence>MRMRLALAEGRLLLSFVLGLTDGILNALVLATATILRGGHASIEVGLKVATVALVTAIFAVYVAQYSELRTQLARAGRQLNLTSRGRLATTHLGRAVIREALVATAVAGTASFSGSLLPLLAGALLPGPSWLPLAISLVVLGLLGAGIGSVVGGSPPRWSGALMIGGALVAALGYQLRIV</sequence>
<keyword evidence="1" id="KW-0472">Membrane</keyword>
<proteinExistence type="predicted"/>
<keyword evidence="3" id="KW-1185">Reference proteome</keyword>
<keyword evidence="1" id="KW-1133">Transmembrane helix</keyword>
<gene>
    <name evidence="2" type="ORF">GCM10022252_15760</name>
</gene>
<dbReference type="Proteomes" id="UP001501251">
    <property type="component" value="Unassembled WGS sequence"/>
</dbReference>
<feature type="transmembrane region" description="Helical" evidence="1">
    <location>
        <begin position="131"/>
        <end position="152"/>
    </location>
</feature>
<dbReference type="EMBL" id="BAABAQ010000002">
    <property type="protein sequence ID" value="GAA4185414.1"/>
    <property type="molecule type" value="Genomic_DNA"/>
</dbReference>
<organism evidence="2 3">
    <name type="scientific">Streptosporangium oxazolinicum</name>
    <dbReference type="NCBI Taxonomy" id="909287"/>
    <lineage>
        <taxon>Bacteria</taxon>
        <taxon>Bacillati</taxon>
        <taxon>Actinomycetota</taxon>
        <taxon>Actinomycetes</taxon>
        <taxon>Streptosporangiales</taxon>
        <taxon>Streptosporangiaceae</taxon>
        <taxon>Streptosporangium</taxon>
    </lineage>
</organism>
<feature type="transmembrane region" description="Helical" evidence="1">
    <location>
        <begin position="12"/>
        <end position="33"/>
    </location>
</feature>
<evidence type="ECO:0000256" key="1">
    <source>
        <dbReference type="SAM" id="Phobius"/>
    </source>
</evidence>
<evidence type="ECO:0008006" key="4">
    <source>
        <dbReference type="Google" id="ProtNLM"/>
    </source>
</evidence>
<feature type="transmembrane region" description="Helical" evidence="1">
    <location>
        <begin position="159"/>
        <end position="177"/>
    </location>
</feature>
<feature type="transmembrane region" description="Helical" evidence="1">
    <location>
        <begin position="101"/>
        <end position="125"/>
    </location>
</feature>
<keyword evidence="1" id="KW-0812">Transmembrane</keyword>
<evidence type="ECO:0000313" key="2">
    <source>
        <dbReference type="EMBL" id="GAA4185414.1"/>
    </source>
</evidence>
<reference evidence="3" key="1">
    <citation type="journal article" date="2019" name="Int. J. Syst. Evol. Microbiol.">
        <title>The Global Catalogue of Microorganisms (GCM) 10K type strain sequencing project: providing services to taxonomists for standard genome sequencing and annotation.</title>
        <authorList>
            <consortium name="The Broad Institute Genomics Platform"/>
            <consortium name="The Broad Institute Genome Sequencing Center for Infectious Disease"/>
            <person name="Wu L."/>
            <person name="Ma J."/>
        </authorList>
    </citation>
    <scope>NUCLEOTIDE SEQUENCE [LARGE SCALE GENOMIC DNA]</scope>
    <source>
        <strain evidence="3">JCM 17388</strain>
    </source>
</reference>
<dbReference type="RefSeq" id="WP_344916472.1">
    <property type="nucleotide sequence ID" value="NZ_BAABAQ010000002.1"/>
</dbReference>
<accession>A0ABP8AKC1</accession>
<protein>
    <recommendedName>
        <fullName evidence="4">VIT family protein</fullName>
    </recommendedName>
</protein>